<evidence type="ECO:0000256" key="3">
    <source>
        <dbReference type="ARBA" id="ARBA00022475"/>
    </source>
</evidence>
<organism evidence="10">
    <name type="scientific">Trypanosoma brucei</name>
    <dbReference type="NCBI Taxonomy" id="5691"/>
    <lineage>
        <taxon>Eukaryota</taxon>
        <taxon>Discoba</taxon>
        <taxon>Euglenozoa</taxon>
        <taxon>Kinetoplastea</taxon>
        <taxon>Metakinetoplastina</taxon>
        <taxon>Trypanosomatida</taxon>
        <taxon>Trypanosomatidae</taxon>
        <taxon>Trypanosoma</taxon>
    </lineage>
</organism>
<dbReference type="Pfam" id="PF10659">
    <property type="entry name" value="Trypan_glycop_C"/>
    <property type="match status" value="1"/>
</dbReference>
<feature type="disulfide bond" evidence="11">
    <location>
        <begin position="218"/>
        <end position="227"/>
    </location>
</feature>
<feature type="domain" description="Trypanosome variant surface glycoprotein C-terminal" evidence="9">
    <location>
        <begin position="409"/>
        <end position="487"/>
    </location>
</feature>
<keyword evidence="7" id="KW-0449">Lipoprotein</keyword>
<feature type="disulfide bond" evidence="11">
    <location>
        <begin position="115"/>
        <end position="301"/>
    </location>
</feature>
<keyword evidence="3" id="KW-1003">Cell membrane</keyword>
<dbReference type="AlphaFoldDB" id="M4T0B2"/>
<evidence type="ECO:0000256" key="2">
    <source>
        <dbReference type="ARBA" id="ARBA00004609"/>
    </source>
</evidence>
<evidence type="ECO:0000256" key="1">
    <source>
        <dbReference type="ARBA" id="ARBA00002523"/>
    </source>
</evidence>
<dbReference type="EMBL" id="KC613685">
    <property type="protein sequence ID" value="AGH61116.1"/>
    <property type="molecule type" value="Genomic_DNA"/>
</dbReference>
<reference evidence="11" key="3">
    <citation type="journal article" date="2023" name="PLoS Negl. Trop. Dis.">
        <title>A structural classification of the variant surface glycoproteins of the African trypanosome.</title>
        <authorList>
            <person name="Dakovic S."/>
            <person name="Zeelen J.P."/>
            <person name="Gkeka A."/>
            <person name="Chandra M."/>
            <person name="van Straaten M."/>
            <person name="Foti K."/>
            <person name="Zhong J."/>
            <person name="Vlachou E.P."/>
            <person name="Aresta-Branco F."/>
            <person name="Verdi J.P."/>
            <person name="Papavasiliou F.N."/>
            <person name="Stebbins C.E."/>
        </authorList>
    </citation>
    <scope>X-RAY CRYSTALLOGRAPHY (1.74 ANGSTROMS) OF 1-419</scope>
    <scope>DISULFIDE BONDS</scope>
</reference>
<keyword evidence="4" id="KW-0336">GPI-anchor</keyword>
<comment type="function">
    <text evidence="1">VSG forms a coat on the surface of the parasite. The trypanosome evades the immune response of the host by expressing a series of antigenically distinct VSGs from an estimated 1000 VSG genes.</text>
</comment>
<feature type="disulfide bond" evidence="11">
    <location>
        <begin position="48"/>
        <end position="54"/>
    </location>
</feature>
<dbReference type="GO" id="GO:0005886">
    <property type="term" value="C:plasma membrane"/>
    <property type="evidence" value="ECO:0007669"/>
    <property type="project" value="UniProtKB-SubCell"/>
</dbReference>
<dbReference type="SMR" id="M4T0B2"/>
<dbReference type="PDB" id="8OK7">
    <property type="method" value="X-ray"/>
    <property type="resolution" value="1.74 A"/>
    <property type="chains" value="A/B/C/D=1-419"/>
</dbReference>
<dbReference type="VEuPathDB" id="TriTrypDB:Tb1125.11.20060"/>
<evidence type="ECO:0000259" key="9">
    <source>
        <dbReference type="Pfam" id="PF10659"/>
    </source>
</evidence>
<feature type="compositionally biased region" description="Polar residues" evidence="8">
    <location>
        <begin position="436"/>
        <end position="448"/>
    </location>
</feature>
<keyword evidence="11" id="KW-0002">3D-structure</keyword>
<evidence type="ECO:0000256" key="7">
    <source>
        <dbReference type="ARBA" id="ARBA00023288"/>
    </source>
</evidence>
<evidence type="ECO:0000256" key="6">
    <source>
        <dbReference type="ARBA" id="ARBA00023180"/>
    </source>
</evidence>
<dbReference type="SUPFAM" id="SSF58087">
    <property type="entry name" value="Variant surface glycoprotein (N-terminal domain)"/>
    <property type="match status" value="1"/>
</dbReference>
<evidence type="ECO:0000256" key="8">
    <source>
        <dbReference type="SAM" id="MobiDB-lite"/>
    </source>
</evidence>
<feature type="disulfide bond" evidence="11">
    <location>
        <begin position="52"/>
        <end position="182"/>
    </location>
</feature>
<protein>
    <submittedName>
        <fullName evidence="10">Variant surface glycoprotein 558</fullName>
    </submittedName>
</protein>
<proteinExistence type="evidence at protein level"/>
<feature type="region of interest" description="Disordered" evidence="8">
    <location>
        <begin position="407"/>
        <end position="451"/>
    </location>
</feature>
<evidence type="ECO:0007829" key="11">
    <source>
        <dbReference type="PDB" id="8OK7"/>
    </source>
</evidence>
<dbReference type="VEuPathDB" id="TriTrypDB:Tb427_000138600"/>
<keyword evidence="6" id="KW-0325">Glycoprotein</keyword>
<reference evidence="10" key="1">
    <citation type="submission" date="2013-02" db="EMBL/GenBank/DDBJ databases">
        <authorList>
            <person name="Cross G.A.M."/>
            <person name="Kim H.-S."/>
            <person name="Wickstead B."/>
        </authorList>
    </citation>
    <scope>NUCLEOTIDE SEQUENCE</scope>
    <source>
        <strain evidence="10">Lister 427</strain>
    </source>
</reference>
<comment type="subcellular location">
    <subcellularLocation>
        <location evidence="2">Cell membrane</location>
        <topology evidence="2">Lipid-anchor</topology>
        <topology evidence="2">GPI-anchor</topology>
    </subcellularLocation>
</comment>
<evidence type="ECO:0000256" key="4">
    <source>
        <dbReference type="ARBA" id="ARBA00022622"/>
    </source>
</evidence>
<reference evidence="10" key="2">
    <citation type="journal article" date="2014" name="Mol. Biochem. Parasitol.">
        <title>Capturing the variant surface glycoprotein repertoire (the VSGnome) of Trypanosoma brucei Lister 427.</title>
        <authorList>
            <person name="Cross G.A."/>
            <person name="Kim H.S."/>
            <person name="Wickstead B."/>
        </authorList>
    </citation>
    <scope>NUCLEOTIDE SEQUENCE</scope>
    <source>
        <strain evidence="10">Lister 427</strain>
    </source>
</reference>
<keyword evidence="5" id="KW-0472">Membrane</keyword>
<name>M4T0B2_9TRYP</name>
<dbReference type="InterPro" id="IPR019609">
    <property type="entry name" value="Variant_surf_glycoprt_trypan_C"/>
</dbReference>
<feature type="compositionally biased region" description="Basic and acidic residues" evidence="8">
    <location>
        <begin position="407"/>
        <end position="433"/>
    </location>
</feature>
<accession>M4T0B2</accession>
<evidence type="ECO:0000313" key="10">
    <source>
        <dbReference type="EMBL" id="AGH61116.1"/>
    </source>
</evidence>
<sequence>MSILSLTASQGQKATALANAVATATALLAVILFAVATRAASATKAEACQTPCQCSHQLRQAAAHYNSVLREAERKTDGHILQALKLLIAATGNNQKLQAAAVAPLATALKNWANCKAETGRLGTAARNNIDKLNAGAEAAAILANLTKLGGKVELTAKGGNGQLQQDSVTAEDLWRNTATECQIEEAEQGRHNFDPANSSDKMKLPKFNPVAKIGINCKKGGDTNNCNANAMAQNTGKLQFDVKIEAMGTQGGNDAASKWESAKAAEPVYITNELNIIAKTLESAGVANQALQNEFKQNSCAEPSEEYSDFSNSGDFSRQIIRSYSNNKDNEKETTDKPSDLEKLIESAYGKNGAKFKENLWDQIDKLSPTVNKGETNEKLNLKTEKDISKLGEALARQLGYIRKEPEAAAEAQEKKTNSEETGKDEKKDGDNNKATTTNCTSHSTSGACAKGQNCKWENNACKDSSILATKKFALSVVSAAFAALLF</sequence>
<evidence type="ECO:0000256" key="5">
    <source>
        <dbReference type="ARBA" id="ARBA00023136"/>
    </source>
</evidence>
<dbReference type="VEuPathDB" id="TriTrypDB:Tb927.11.20060"/>
<dbReference type="GO" id="GO:0098552">
    <property type="term" value="C:side of membrane"/>
    <property type="evidence" value="ECO:0007669"/>
    <property type="project" value="UniProtKB-KW"/>
</dbReference>